<evidence type="ECO:0000256" key="2">
    <source>
        <dbReference type="ARBA" id="ARBA00004496"/>
    </source>
</evidence>
<dbReference type="Pfam" id="PF00156">
    <property type="entry name" value="Pribosyltran"/>
    <property type="match status" value="1"/>
</dbReference>
<comment type="subcellular location">
    <subcellularLocation>
        <location evidence="2 15">Cytoplasm</location>
    </subcellularLocation>
</comment>
<evidence type="ECO:0000256" key="6">
    <source>
        <dbReference type="ARBA" id="ARBA00022490"/>
    </source>
</evidence>
<keyword evidence="11 15" id="KW-0547">Nucleotide-binding</keyword>
<evidence type="ECO:0000256" key="10">
    <source>
        <dbReference type="ARBA" id="ARBA00022726"/>
    </source>
</evidence>
<sequence length="192" mass="21388">MASSLKIHPAHADLETILVTETSIKRRIKKLGAEIQQTYGDEEITVIAIINGAILFTADLLRAIPNPVRLDCIRISSYRNETKSIGKPKLLHSLTLDVTNRHVLLIDDILDTGKTLAMVTNVISKLNPASVKTCVLLDKKGRREVPFDAEFVGFEIPDKFVVGYGLDFAERYRNLPCIGVLKPDLQNPPEWA</sequence>
<evidence type="ECO:0000256" key="14">
    <source>
        <dbReference type="ARBA" id="ARBA00049402"/>
    </source>
</evidence>
<evidence type="ECO:0000259" key="16">
    <source>
        <dbReference type="Pfam" id="PF00156"/>
    </source>
</evidence>
<dbReference type="PANTHER" id="PTHR43340">
    <property type="entry name" value="HYPOXANTHINE-GUANINE PHOSPHORIBOSYLTRANSFERASE"/>
    <property type="match status" value="1"/>
</dbReference>
<accession>A0ABZ1CC35</accession>
<dbReference type="EMBL" id="CP139781">
    <property type="protein sequence ID" value="WRQ88149.1"/>
    <property type="molecule type" value="Genomic_DNA"/>
</dbReference>
<evidence type="ECO:0000256" key="1">
    <source>
        <dbReference type="ARBA" id="ARBA00001946"/>
    </source>
</evidence>
<evidence type="ECO:0000256" key="4">
    <source>
        <dbReference type="ARBA" id="ARBA00008391"/>
    </source>
</evidence>
<reference evidence="17 18" key="1">
    <citation type="submission" date="2023-12" db="EMBL/GenBank/DDBJ databases">
        <title>Description of an unclassified Opitutus bacterium of Verrucomicrobiota.</title>
        <authorList>
            <person name="Zhang D.-F."/>
        </authorList>
    </citation>
    <scope>NUCLEOTIDE SEQUENCE [LARGE SCALE GENOMIC DNA]</scope>
    <source>
        <strain evidence="17 18">WL0086</strain>
    </source>
</reference>
<evidence type="ECO:0000256" key="11">
    <source>
        <dbReference type="ARBA" id="ARBA00022741"/>
    </source>
</evidence>
<name>A0ABZ1CC35_9BACT</name>
<dbReference type="RefSeq" id="WP_225919199.1">
    <property type="nucleotide sequence ID" value="NZ_CP139781.1"/>
</dbReference>
<proteinExistence type="inferred from homology"/>
<dbReference type="EC" id="2.4.2.8" evidence="5 15"/>
<dbReference type="InterPro" id="IPR050408">
    <property type="entry name" value="HGPRT"/>
</dbReference>
<evidence type="ECO:0000256" key="13">
    <source>
        <dbReference type="ARBA" id="ARBA00048811"/>
    </source>
</evidence>
<keyword evidence="12 15" id="KW-0460">Magnesium</keyword>
<evidence type="ECO:0000256" key="5">
    <source>
        <dbReference type="ARBA" id="ARBA00011895"/>
    </source>
</evidence>
<keyword evidence="7 15" id="KW-0328">Glycosyltransferase</keyword>
<keyword evidence="10 15" id="KW-0660">Purine salvage</keyword>
<gene>
    <name evidence="17" type="primary">hpt</name>
    <name evidence="17" type="ORF">K1X11_001935</name>
</gene>
<dbReference type="PANTHER" id="PTHR43340:SF1">
    <property type="entry name" value="HYPOXANTHINE PHOSPHORIBOSYLTRANSFERASE"/>
    <property type="match status" value="1"/>
</dbReference>
<comment type="cofactor">
    <cofactor evidence="1 15">
        <name>Mg(2+)</name>
        <dbReference type="ChEBI" id="CHEBI:18420"/>
    </cofactor>
</comment>
<dbReference type="NCBIfam" id="TIGR01203">
    <property type="entry name" value="HGPRTase"/>
    <property type="match status" value="1"/>
</dbReference>
<feature type="domain" description="Phosphoribosyltransferase" evidence="16">
    <location>
        <begin position="23"/>
        <end position="168"/>
    </location>
</feature>
<comment type="similarity">
    <text evidence="4 15">Belongs to the purine/pyrimidine phosphoribosyltransferase family.</text>
</comment>
<evidence type="ECO:0000256" key="15">
    <source>
        <dbReference type="RuleBase" id="RU364099"/>
    </source>
</evidence>
<organism evidence="17 18">
    <name type="scientific">Actomonas aquatica</name>
    <dbReference type="NCBI Taxonomy" id="2866162"/>
    <lineage>
        <taxon>Bacteria</taxon>
        <taxon>Pseudomonadati</taxon>
        <taxon>Verrucomicrobiota</taxon>
        <taxon>Opitutia</taxon>
        <taxon>Opitutales</taxon>
        <taxon>Opitutaceae</taxon>
        <taxon>Actomonas</taxon>
    </lineage>
</organism>
<dbReference type="Gene3D" id="3.40.50.2020">
    <property type="match status" value="1"/>
</dbReference>
<protein>
    <recommendedName>
        <fullName evidence="5 15">Hypoxanthine phosphoribosyltransferase</fullName>
        <ecNumber evidence="5 15">2.4.2.8</ecNumber>
    </recommendedName>
</protein>
<dbReference type="InterPro" id="IPR005904">
    <property type="entry name" value="Hxn_phspho_trans"/>
</dbReference>
<dbReference type="InterPro" id="IPR000836">
    <property type="entry name" value="PRTase_dom"/>
</dbReference>
<evidence type="ECO:0000313" key="17">
    <source>
        <dbReference type="EMBL" id="WRQ88149.1"/>
    </source>
</evidence>
<dbReference type="Proteomes" id="UP000738431">
    <property type="component" value="Chromosome"/>
</dbReference>
<keyword evidence="6 15" id="KW-0963">Cytoplasm</keyword>
<dbReference type="CDD" id="cd06223">
    <property type="entry name" value="PRTases_typeI"/>
    <property type="match status" value="1"/>
</dbReference>
<evidence type="ECO:0000256" key="3">
    <source>
        <dbReference type="ARBA" id="ARBA00004669"/>
    </source>
</evidence>
<dbReference type="GO" id="GO:0016757">
    <property type="term" value="F:glycosyltransferase activity"/>
    <property type="evidence" value="ECO:0007669"/>
    <property type="project" value="UniProtKB-KW"/>
</dbReference>
<evidence type="ECO:0000256" key="7">
    <source>
        <dbReference type="ARBA" id="ARBA00022676"/>
    </source>
</evidence>
<comment type="pathway">
    <text evidence="3 15">Purine metabolism; IMP biosynthesis via salvage pathway; IMP from hypoxanthine: step 1/1.</text>
</comment>
<dbReference type="InterPro" id="IPR029057">
    <property type="entry name" value="PRTase-like"/>
</dbReference>
<keyword evidence="18" id="KW-1185">Reference proteome</keyword>
<keyword evidence="8 15" id="KW-0808">Transferase</keyword>
<evidence type="ECO:0000256" key="12">
    <source>
        <dbReference type="ARBA" id="ARBA00022842"/>
    </source>
</evidence>
<evidence type="ECO:0000313" key="18">
    <source>
        <dbReference type="Proteomes" id="UP000738431"/>
    </source>
</evidence>
<evidence type="ECO:0000256" key="9">
    <source>
        <dbReference type="ARBA" id="ARBA00022723"/>
    </source>
</evidence>
<evidence type="ECO:0000256" key="8">
    <source>
        <dbReference type="ARBA" id="ARBA00022679"/>
    </source>
</evidence>
<keyword evidence="9 15" id="KW-0479">Metal-binding</keyword>
<comment type="catalytic activity">
    <reaction evidence="14">
        <text>IMP + diphosphate = hypoxanthine + 5-phospho-alpha-D-ribose 1-diphosphate</text>
        <dbReference type="Rhea" id="RHEA:17973"/>
        <dbReference type="ChEBI" id="CHEBI:17368"/>
        <dbReference type="ChEBI" id="CHEBI:33019"/>
        <dbReference type="ChEBI" id="CHEBI:58017"/>
        <dbReference type="ChEBI" id="CHEBI:58053"/>
        <dbReference type="EC" id="2.4.2.8"/>
    </reaction>
    <physiologicalReaction direction="right-to-left" evidence="14">
        <dbReference type="Rhea" id="RHEA:17975"/>
    </physiologicalReaction>
</comment>
<comment type="catalytic activity">
    <reaction evidence="13">
        <text>GMP + diphosphate = guanine + 5-phospho-alpha-D-ribose 1-diphosphate</text>
        <dbReference type="Rhea" id="RHEA:25424"/>
        <dbReference type="ChEBI" id="CHEBI:16235"/>
        <dbReference type="ChEBI" id="CHEBI:33019"/>
        <dbReference type="ChEBI" id="CHEBI:58017"/>
        <dbReference type="ChEBI" id="CHEBI:58115"/>
        <dbReference type="EC" id="2.4.2.8"/>
    </reaction>
    <physiologicalReaction direction="right-to-left" evidence="13">
        <dbReference type="Rhea" id="RHEA:25426"/>
    </physiologicalReaction>
</comment>
<dbReference type="SUPFAM" id="SSF53271">
    <property type="entry name" value="PRTase-like"/>
    <property type="match status" value="1"/>
</dbReference>